<accession>A0ABU0VVS1</accession>
<gene>
    <name evidence="1" type="ORF">Q9295_05580</name>
</gene>
<dbReference type="Proteomes" id="UP001239680">
    <property type="component" value="Unassembled WGS sequence"/>
</dbReference>
<name>A0ABU0VVS1_9RHOB</name>
<dbReference type="PANTHER" id="PTHR41260">
    <property type="entry name" value="PROTEIN ECSC"/>
    <property type="match status" value="1"/>
</dbReference>
<sequence>MADRSLRHSRTLPTAPAAALDPQIAALARRYRCAGGPVVTLMTKLGSSFERQLSALPKGLRDRVGRLTETALSGAWLVADRGARALPQPGRRVTTLAVLASGAAGGAGGLATSLAEVPVTVTVILHAIRAEAIAAGFDPNAPEIRAECLQVFSAGSPLSGDDGIDTSFLSARLSLTGPAVQQLIQQVAPKLAAALSQKLAAQAVPVLGAATGAALNAAYLGYYRELAAVRFALLHLSQDYGTAEVLEAFQRAANPKGALKTS</sequence>
<protein>
    <submittedName>
        <fullName evidence="1">EcsC family protein</fullName>
    </submittedName>
</protein>
<organism evidence="1 2">
    <name type="scientific">Pseudogemmobacter lacusdianii</name>
    <dbReference type="NCBI Taxonomy" id="3069608"/>
    <lineage>
        <taxon>Bacteria</taxon>
        <taxon>Pseudomonadati</taxon>
        <taxon>Pseudomonadota</taxon>
        <taxon>Alphaproteobacteria</taxon>
        <taxon>Rhodobacterales</taxon>
        <taxon>Paracoccaceae</taxon>
        <taxon>Pseudogemmobacter</taxon>
    </lineage>
</organism>
<dbReference type="PANTHER" id="PTHR41260:SF1">
    <property type="entry name" value="PROTEIN ECSC"/>
    <property type="match status" value="1"/>
</dbReference>
<dbReference type="EMBL" id="JAVDBT010000004">
    <property type="protein sequence ID" value="MDQ2065832.1"/>
    <property type="molecule type" value="Genomic_DNA"/>
</dbReference>
<evidence type="ECO:0000313" key="1">
    <source>
        <dbReference type="EMBL" id="MDQ2065832.1"/>
    </source>
</evidence>
<dbReference type="Pfam" id="PF12787">
    <property type="entry name" value="EcsC"/>
    <property type="match status" value="1"/>
</dbReference>
<proteinExistence type="predicted"/>
<evidence type="ECO:0000313" key="2">
    <source>
        <dbReference type="Proteomes" id="UP001239680"/>
    </source>
</evidence>
<reference evidence="1 2" key="1">
    <citation type="submission" date="2023-08" db="EMBL/GenBank/DDBJ databases">
        <title>Characterization of two Paracoccaceae strains isolated from Phycosphere and proposal of Xinfangfangia lacusdiani sp. nov.</title>
        <authorList>
            <person name="Deng Y."/>
            <person name="Zhang Y.Q."/>
        </authorList>
    </citation>
    <scope>NUCLEOTIDE SEQUENCE [LARGE SCALE GENOMIC DNA]</scope>
    <source>
        <strain evidence="1 2">CPCC 101601</strain>
    </source>
</reference>
<comment type="caution">
    <text evidence="1">The sequence shown here is derived from an EMBL/GenBank/DDBJ whole genome shotgun (WGS) entry which is preliminary data.</text>
</comment>
<dbReference type="InterPro" id="IPR024787">
    <property type="entry name" value="EcsC"/>
</dbReference>
<keyword evidence="2" id="KW-1185">Reference proteome</keyword>